<dbReference type="Pfam" id="PF07798">
    <property type="entry name" value="CCDC90-like"/>
    <property type="match status" value="1"/>
</dbReference>
<proteinExistence type="predicted"/>
<evidence type="ECO:0000256" key="2">
    <source>
        <dbReference type="ARBA" id="ARBA00004370"/>
    </source>
</evidence>
<dbReference type="PANTHER" id="PTHR14360">
    <property type="entry name" value="PROTEIN FMP32, MITOCHONDRIAL"/>
    <property type="match status" value="1"/>
</dbReference>
<dbReference type="EMBL" id="DF933830">
    <property type="protein sequence ID" value="GAM39826.1"/>
    <property type="molecule type" value="Genomic_DNA"/>
</dbReference>
<evidence type="ECO:0000256" key="3">
    <source>
        <dbReference type="ARBA" id="ARBA00022692"/>
    </source>
</evidence>
<keyword evidence="4 9" id="KW-1133">Transmembrane helix</keyword>
<dbReference type="AlphaFoldDB" id="A0A6V8HFN5"/>
<reference evidence="11" key="1">
    <citation type="journal article" date="2015" name="Genome Announc.">
        <title>Draft genome sequence of Talaromyces cellulolyticus strain Y-94, a source of lignocellulosic biomass-degrading enzymes.</title>
        <authorList>
            <person name="Fujii T."/>
            <person name="Koike H."/>
            <person name="Sawayama S."/>
            <person name="Yano S."/>
            <person name="Inoue H."/>
        </authorList>
    </citation>
    <scope>NUCLEOTIDE SEQUENCE [LARGE SCALE GENOMIC DNA]</scope>
    <source>
        <strain evidence="11">Y-94</strain>
    </source>
</reference>
<dbReference type="GO" id="GO:0005739">
    <property type="term" value="C:mitochondrion"/>
    <property type="evidence" value="ECO:0007669"/>
    <property type="project" value="UniProtKB-SubCell"/>
</dbReference>
<organism evidence="10 11">
    <name type="scientific">Talaromyces pinophilus</name>
    <name type="common">Penicillium pinophilum</name>
    <dbReference type="NCBI Taxonomy" id="128442"/>
    <lineage>
        <taxon>Eukaryota</taxon>
        <taxon>Fungi</taxon>
        <taxon>Dikarya</taxon>
        <taxon>Ascomycota</taxon>
        <taxon>Pezizomycotina</taxon>
        <taxon>Eurotiomycetes</taxon>
        <taxon>Eurotiomycetidae</taxon>
        <taxon>Eurotiales</taxon>
        <taxon>Trichocomaceae</taxon>
        <taxon>Talaromyces</taxon>
        <taxon>Talaromyces sect. Talaromyces</taxon>
    </lineage>
</organism>
<keyword evidence="6" id="KW-0496">Mitochondrion</keyword>
<comment type="subcellular location">
    <subcellularLocation>
        <location evidence="2">Membrane</location>
    </subcellularLocation>
    <subcellularLocation>
        <location evidence="1">Mitochondrion</location>
    </subcellularLocation>
</comment>
<evidence type="ECO:0000256" key="7">
    <source>
        <dbReference type="ARBA" id="ARBA00023136"/>
    </source>
</evidence>
<evidence type="ECO:0000256" key="5">
    <source>
        <dbReference type="ARBA" id="ARBA00023054"/>
    </source>
</evidence>
<evidence type="ECO:0000313" key="10">
    <source>
        <dbReference type="EMBL" id="GAM39826.1"/>
    </source>
</evidence>
<accession>A0A6V8HFN5</accession>
<keyword evidence="3 9" id="KW-0812">Transmembrane</keyword>
<keyword evidence="7 9" id="KW-0472">Membrane</keyword>
<evidence type="ECO:0000256" key="6">
    <source>
        <dbReference type="ARBA" id="ARBA00023128"/>
    </source>
</evidence>
<dbReference type="Proteomes" id="UP000053095">
    <property type="component" value="Unassembled WGS sequence"/>
</dbReference>
<keyword evidence="5" id="KW-0175">Coiled coil</keyword>
<feature type="compositionally biased region" description="Polar residues" evidence="8">
    <location>
        <begin position="47"/>
        <end position="59"/>
    </location>
</feature>
<gene>
    <name evidence="10" type="ORF">TCE0_034r11683</name>
</gene>
<comment type="caution">
    <text evidence="10">The sequence shown here is derived from an EMBL/GenBank/DDBJ whole genome shotgun (WGS) entry which is preliminary data.</text>
</comment>
<sequence length="407" mass="45081">MATPRLPFLYPQLFRSVKTYENSARALRFQPSPSPSAAFNATRHRNQSTVSRRQAQSIESKLPPPTQPKKRSARQASSSSVSRNAIPKGQKDTAKESSAQPVNAKDGNKDTTKSTEASAQSQSPAKDEVKSDAPKSAADPMPKEMPSPKNPMDAVLQMPPPSDLGLARLPSNGQEVPHLEPAPYIHHFDTYTLVKNLQEGGFSEEQAITVMKGIRGILQEKLDLAEATLTSKSDSENEEYLFKAACSELRSSLEASRHLEVERQRSSRTQLQHEVDILNMRITQELAKMNDDLKGMWNEHKMTTREQQQGQDTGIQELNYKIAVSLASDGKSEAEGLRWVLTRRAAFAIVFSAMMAITFLKFWSARTHELERKQAVAKEIAKVEPVKDAAVQTEPSLSDALVSETLG</sequence>
<dbReference type="Gene3D" id="1.20.5.340">
    <property type="match status" value="1"/>
</dbReference>
<feature type="compositionally biased region" description="Low complexity" evidence="8">
    <location>
        <begin position="74"/>
        <end position="85"/>
    </location>
</feature>
<feature type="transmembrane region" description="Helical" evidence="9">
    <location>
        <begin position="345"/>
        <end position="363"/>
    </location>
</feature>
<dbReference type="InterPro" id="IPR024461">
    <property type="entry name" value="CCDC90-like"/>
</dbReference>
<feature type="compositionally biased region" description="Polar residues" evidence="8">
    <location>
        <begin position="114"/>
        <end position="124"/>
    </location>
</feature>
<evidence type="ECO:0000256" key="8">
    <source>
        <dbReference type="SAM" id="MobiDB-lite"/>
    </source>
</evidence>
<evidence type="ECO:0000256" key="9">
    <source>
        <dbReference type="SAM" id="Phobius"/>
    </source>
</evidence>
<dbReference type="PANTHER" id="PTHR14360:SF12">
    <property type="entry name" value="MOZ PROTEIN REPRESENTS A CHROMATIN-ASSOCIATED ACETYLTRANSFERASE"/>
    <property type="match status" value="1"/>
</dbReference>
<name>A0A6V8HFN5_TALPI</name>
<keyword evidence="11" id="KW-1185">Reference proteome</keyword>
<evidence type="ECO:0000313" key="11">
    <source>
        <dbReference type="Proteomes" id="UP000053095"/>
    </source>
</evidence>
<evidence type="ECO:0008006" key="12">
    <source>
        <dbReference type="Google" id="ProtNLM"/>
    </source>
</evidence>
<evidence type="ECO:0000256" key="1">
    <source>
        <dbReference type="ARBA" id="ARBA00004173"/>
    </source>
</evidence>
<protein>
    <recommendedName>
        <fullName evidence="12">MOZ protein represents a chromatin-associated acetyltransferase</fullName>
    </recommendedName>
</protein>
<evidence type="ECO:0000256" key="4">
    <source>
        <dbReference type="ARBA" id="ARBA00022989"/>
    </source>
</evidence>
<dbReference type="GO" id="GO:0016020">
    <property type="term" value="C:membrane"/>
    <property type="evidence" value="ECO:0007669"/>
    <property type="project" value="UniProtKB-SubCell"/>
</dbReference>
<feature type="region of interest" description="Disordered" evidence="8">
    <location>
        <begin position="28"/>
        <end position="167"/>
    </location>
</feature>